<protein>
    <submittedName>
        <fullName evidence="1">Uncharacterized protein</fullName>
    </submittedName>
</protein>
<accession>A0A1N7HGN9</accession>
<gene>
    <name evidence="1" type="ORF">SAMN05421666_2983</name>
</gene>
<name>A0A1N7HGN9_9RHOB</name>
<evidence type="ECO:0000313" key="1">
    <source>
        <dbReference type="EMBL" id="SIS23911.1"/>
    </source>
</evidence>
<dbReference type="EMBL" id="FTNV01000003">
    <property type="protein sequence ID" value="SIS23911.1"/>
    <property type="molecule type" value="Genomic_DNA"/>
</dbReference>
<sequence>MESAECFGFPFVFMVRLALSVRTNRVIVN</sequence>
<dbReference type="Proteomes" id="UP000186019">
    <property type="component" value="Unassembled WGS sequence"/>
</dbReference>
<dbReference type="AlphaFoldDB" id="A0A1N7HGN9"/>
<reference evidence="1 2" key="1">
    <citation type="submission" date="2017-01" db="EMBL/GenBank/DDBJ databases">
        <authorList>
            <person name="Mah S.A."/>
            <person name="Swanson W.J."/>
            <person name="Moy G.W."/>
            <person name="Vacquier V.D."/>
        </authorList>
    </citation>
    <scope>NUCLEOTIDE SEQUENCE [LARGE SCALE GENOMIC DNA]</scope>
    <source>
        <strain evidence="1 2">DSM 29590</strain>
    </source>
</reference>
<organism evidence="1 2">
    <name type="scientific">Roseovarius nanhaiticus</name>
    <dbReference type="NCBI Taxonomy" id="573024"/>
    <lineage>
        <taxon>Bacteria</taxon>
        <taxon>Pseudomonadati</taxon>
        <taxon>Pseudomonadota</taxon>
        <taxon>Alphaproteobacteria</taxon>
        <taxon>Rhodobacterales</taxon>
        <taxon>Roseobacteraceae</taxon>
        <taxon>Roseovarius</taxon>
    </lineage>
</organism>
<proteinExistence type="predicted"/>
<evidence type="ECO:0000313" key="2">
    <source>
        <dbReference type="Proteomes" id="UP000186019"/>
    </source>
</evidence>
<keyword evidence="2" id="KW-1185">Reference proteome</keyword>